<dbReference type="AlphaFoldDB" id="A0A930USX2"/>
<accession>A0A930USX2</accession>
<sequence length="72" mass="8056">MGDDEPKLEILKQLIQFPEKDGNINAQELDGVVAKVILPGRSTSYDVIVIKNNGQELYTYTILKAQPQQKVV</sequence>
<gene>
    <name evidence="1" type="ORF">INT80_08485</name>
</gene>
<evidence type="ECO:0000313" key="1">
    <source>
        <dbReference type="EMBL" id="MBF4102700.1"/>
    </source>
</evidence>
<comment type="caution">
    <text evidence="1">The sequence shown here is derived from an EMBL/GenBank/DDBJ whole genome shotgun (WGS) entry which is preliminary data.</text>
</comment>
<dbReference type="EMBL" id="JADION010000022">
    <property type="protein sequence ID" value="MBF4102700.1"/>
    <property type="molecule type" value="Genomic_DNA"/>
</dbReference>
<proteinExistence type="predicted"/>
<protein>
    <submittedName>
        <fullName evidence="1">Uncharacterized protein</fullName>
    </submittedName>
</protein>
<name>A0A930USX2_9PAST</name>
<reference evidence="1" key="1">
    <citation type="submission" date="2020-11" db="EMBL/GenBank/DDBJ databases">
        <title>Gallibacterium anatis 1637, full genome, WGS.</title>
        <authorList>
            <person name="Laishevtcev A.I."/>
            <person name="Yakimova E.A."/>
            <person name="Petkovich D."/>
            <person name="Stepanova T.V."/>
            <person name="Kalendr R.S."/>
            <person name="Rubalsky E.O."/>
            <person name="Zulkarneev E.R."/>
            <person name="Aleshkin A.V."/>
        </authorList>
    </citation>
    <scope>NUCLEOTIDE SEQUENCE</scope>
    <source>
        <strain evidence="1">1637</strain>
    </source>
</reference>
<organism evidence="1">
    <name type="scientific">Gallibacterium anatis</name>
    <dbReference type="NCBI Taxonomy" id="750"/>
    <lineage>
        <taxon>Bacteria</taxon>
        <taxon>Pseudomonadati</taxon>
        <taxon>Pseudomonadota</taxon>
        <taxon>Gammaproteobacteria</taxon>
        <taxon>Pasteurellales</taxon>
        <taxon>Pasteurellaceae</taxon>
        <taxon>Gallibacterium</taxon>
    </lineage>
</organism>